<keyword evidence="3" id="KW-0804">Transcription</keyword>
<evidence type="ECO:0000256" key="3">
    <source>
        <dbReference type="ARBA" id="ARBA00023163"/>
    </source>
</evidence>
<evidence type="ECO:0000256" key="2">
    <source>
        <dbReference type="ARBA" id="ARBA00023125"/>
    </source>
</evidence>
<dbReference type="PANTHER" id="PTHR30146:SF24">
    <property type="entry name" value="XYLOSE OPERON REGULATORY PROTEIN"/>
    <property type="match status" value="1"/>
</dbReference>
<dbReference type="RefSeq" id="WP_308731446.1">
    <property type="nucleotide sequence ID" value="NZ_JAJEQN010000010.1"/>
</dbReference>
<dbReference type="InterPro" id="IPR001761">
    <property type="entry name" value="Peripla_BP/Lac1_sug-bd_dom"/>
</dbReference>
<dbReference type="InterPro" id="IPR028082">
    <property type="entry name" value="Peripla_BP_I"/>
</dbReference>
<dbReference type="SUPFAM" id="SSF53822">
    <property type="entry name" value="Periplasmic binding protein-like I"/>
    <property type="match status" value="1"/>
</dbReference>
<dbReference type="SMART" id="SM00354">
    <property type="entry name" value="HTH_LACI"/>
    <property type="match status" value="1"/>
</dbReference>
<dbReference type="SUPFAM" id="SSF47413">
    <property type="entry name" value="lambda repressor-like DNA-binding domains"/>
    <property type="match status" value="1"/>
</dbReference>
<feature type="domain" description="HTH lacI-type" evidence="4">
    <location>
        <begin position="3"/>
        <end position="57"/>
    </location>
</feature>
<dbReference type="AlphaFoldDB" id="A0AAE3E3H5"/>
<dbReference type="Gene3D" id="3.40.50.2300">
    <property type="match status" value="2"/>
</dbReference>
<dbReference type="Gene3D" id="1.10.260.40">
    <property type="entry name" value="lambda repressor-like DNA-binding domains"/>
    <property type="match status" value="1"/>
</dbReference>
<dbReference type="EMBL" id="JAJEQN010000010">
    <property type="protein sequence ID" value="MCC2221089.1"/>
    <property type="molecule type" value="Genomic_DNA"/>
</dbReference>
<keyword evidence="6" id="KW-1185">Reference proteome</keyword>
<evidence type="ECO:0000259" key="4">
    <source>
        <dbReference type="PROSITE" id="PS50932"/>
    </source>
</evidence>
<dbReference type="Pfam" id="PF00532">
    <property type="entry name" value="Peripla_BP_1"/>
    <property type="match status" value="1"/>
</dbReference>
<dbReference type="Pfam" id="PF00356">
    <property type="entry name" value="LacI"/>
    <property type="match status" value="1"/>
</dbReference>
<reference evidence="5 6" key="1">
    <citation type="submission" date="2021-10" db="EMBL/GenBank/DDBJ databases">
        <title>Anaerobic single-cell dispensing facilitates the cultivation of human gut bacteria.</title>
        <authorList>
            <person name="Afrizal A."/>
        </authorList>
    </citation>
    <scope>NUCLEOTIDE SEQUENCE [LARGE SCALE GENOMIC DNA]</scope>
    <source>
        <strain evidence="5 6">CLA-AA-H224</strain>
    </source>
</reference>
<gene>
    <name evidence="5" type="ORF">LKD48_05430</name>
</gene>
<accession>A0AAE3E3H5</accession>
<dbReference type="PANTHER" id="PTHR30146">
    <property type="entry name" value="LACI-RELATED TRANSCRIPTIONAL REPRESSOR"/>
    <property type="match status" value="1"/>
</dbReference>
<protein>
    <submittedName>
        <fullName evidence="5">LacI family transcriptional regulator</fullName>
    </submittedName>
</protein>
<name>A0AAE3E3H5_9FIRM</name>
<dbReference type="InterPro" id="IPR010982">
    <property type="entry name" value="Lambda_DNA-bd_dom_sf"/>
</dbReference>
<dbReference type="InterPro" id="IPR000843">
    <property type="entry name" value="HTH_LacI"/>
</dbReference>
<keyword evidence="1" id="KW-0805">Transcription regulation</keyword>
<dbReference type="GO" id="GO:0003700">
    <property type="term" value="F:DNA-binding transcription factor activity"/>
    <property type="evidence" value="ECO:0007669"/>
    <property type="project" value="TreeGrafter"/>
</dbReference>
<comment type="caution">
    <text evidence="5">The sequence shown here is derived from an EMBL/GenBank/DDBJ whole genome shotgun (WGS) entry which is preliminary data.</text>
</comment>
<organism evidence="5 6">
    <name type="scientific">Anthropogastromicrobium aceti</name>
    <dbReference type="NCBI Taxonomy" id="2981768"/>
    <lineage>
        <taxon>Bacteria</taxon>
        <taxon>Bacillati</taxon>
        <taxon>Bacillota</taxon>
        <taxon>Clostridia</taxon>
        <taxon>Lachnospirales</taxon>
        <taxon>Lachnospiraceae</taxon>
        <taxon>Anthropogastromicrobium</taxon>
    </lineage>
</organism>
<sequence>MAVTAKDVAEACGVSRITVNRALSGNENVKPETREKILKKAQEMGYVPNLIARSLVNGKSKMIGIVISDIKNLYFSEIVDAITRQARARGYMVCTCTHDSDCQEEKRLIEMMKGYCVDGMILNCVNRGGEFKDWLDKLNMKYVILGYQLLPESYTVGVNENKSVKDVVRFLKAHGYNKQVFVVPPLYGEDGRINIPHYQRASGFQEEAKKQGCDYHILYGNDTNEQALEFLKKNTGEKPVFLCTGEMFAIPMQKFLKKNGYRAPKDYGLMTYDRLMYRFWNEEAIAAVDNHVDQIGTSVANAVIDLIEEKEIPMNIEVPYDLEEGTSL</sequence>
<dbReference type="CDD" id="cd01392">
    <property type="entry name" value="HTH_LacI"/>
    <property type="match status" value="1"/>
</dbReference>
<keyword evidence="2" id="KW-0238">DNA-binding</keyword>
<evidence type="ECO:0000313" key="6">
    <source>
        <dbReference type="Proteomes" id="UP001198200"/>
    </source>
</evidence>
<dbReference type="GO" id="GO:0000976">
    <property type="term" value="F:transcription cis-regulatory region binding"/>
    <property type="evidence" value="ECO:0007669"/>
    <property type="project" value="TreeGrafter"/>
</dbReference>
<dbReference type="Proteomes" id="UP001198200">
    <property type="component" value="Unassembled WGS sequence"/>
</dbReference>
<evidence type="ECO:0000313" key="5">
    <source>
        <dbReference type="EMBL" id="MCC2221089.1"/>
    </source>
</evidence>
<proteinExistence type="predicted"/>
<dbReference type="PROSITE" id="PS50932">
    <property type="entry name" value="HTH_LACI_2"/>
    <property type="match status" value="1"/>
</dbReference>
<evidence type="ECO:0000256" key="1">
    <source>
        <dbReference type="ARBA" id="ARBA00023015"/>
    </source>
</evidence>